<feature type="transmembrane region" description="Helical" evidence="1">
    <location>
        <begin position="14"/>
        <end position="35"/>
    </location>
</feature>
<dbReference type="Proteomes" id="UP000241986">
    <property type="component" value="Unassembled WGS sequence"/>
</dbReference>
<evidence type="ECO:0000256" key="1">
    <source>
        <dbReference type="SAM" id="Phobius"/>
    </source>
</evidence>
<dbReference type="RefSeq" id="WP_107684632.1">
    <property type="nucleotide sequence ID" value="NZ_PZKL01000045.1"/>
</dbReference>
<protein>
    <submittedName>
        <fullName evidence="2">Uncharacterized protein</fullName>
    </submittedName>
</protein>
<sequence length="127" mass="14460">MCYVTEEDMKIEPIHIVILKITLLIVVLLGGGVYLSRNDKSSIDYNNVIRQSIKNEIISWAQSQPDSVSASSIAMNYYQCQDNSRLRHSDCIAMIGDKDFKNVIINTIINSEVPRKYKDRFLGTTTK</sequence>
<reference evidence="2 3" key="1">
    <citation type="submission" date="2018-03" db="EMBL/GenBank/DDBJ databases">
        <title>Aeromonas veronii whole genome sequencing and analysis.</title>
        <authorList>
            <person name="Xie H."/>
            <person name="Liu T."/>
            <person name="Wang K."/>
        </authorList>
    </citation>
    <scope>NUCLEOTIDE SEQUENCE [LARGE SCALE GENOMIC DNA]</scope>
    <source>
        <strain evidence="2 3">XH.VA.1</strain>
    </source>
</reference>
<gene>
    <name evidence="2" type="ORF">DAA48_21450</name>
</gene>
<keyword evidence="1" id="KW-0812">Transmembrane</keyword>
<keyword evidence="1" id="KW-0472">Membrane</keyword>
<proteinExistence type="predicted"/>
<accession>A0A2T4MWP3</accession>
<dbReference type="AlphaFoldDB" id="A0A2T4MWP3"/>
<keyword evidence="1" id="KW-1133">Transmembrane helix</keyword>
<dbReference type="EMBL" id="PZKL01000045">
    <property type="protein sequence ID" value="PTH79007.1"/>
    <property type="molecule type" value="Genomic_DNA"/>
</dbReference>
<name>A0A2T4MWP3_AERVE</name>
<organism evidence="2 3">
    <name type="scientific">Aeromonas veronii</name>
    <dbReference type="NCBI Taxonomy" id="654"/>
    <lineage>
        <taxon>Bacteria</taxon>
        <taxon>Pseudomonadati</taxon>
        <taxon>Pseudomonadota</taxon>
        <taxon>Gammaproteobacteria</taxon>
        <taxon>Aeromonadales</taxon>
        <taxon>Aeromonadaceae</taxon>
        <taxon>Aeromonas</taxon>
    </lineage>
</organism>
<comment type="caution">
    <text evidence="2">The sequence shown here is derived from an EMBL/GenBank/DDBJ whole genome shotgun (WGS) entry which is preliminary data.</text>
</comment>
<evidence type="ECO:0000313" key="3">
    <source>
        <dbReference type="Proteomes" id="UP000241986"/>
    </source>
</evidence>
<evidence type="ECO:0000313" key="2">
    <source>
        <dbReference type="EMBL" id="PTH79007.1"/>
    </source>
</evidence>